<feature type="transmembrane region" description="Helical" evidence="1">
    <location>
        <begin position="91"/>
        <end position="117"/>
    </location>
</feature>
<dbReference type="EMBL" id="FUIE01000046">
    <property type="protein sequence ID" value="SJM62382.1"/>
    <property type="molecule type" value="Genomic_DNA"/>
</dbReference>
<dbReference type="Proteomes" id="UP000195766">
    <property type="component" value="Unassembled WGS sequence"/>
</dbReference>
<evidence type="ECO:0000313" key="3">
    <source>
        <dbReference type="EMBL" id="SJM62382.1"/>
    </source>
</evidence>
<proteinExistence type="predicted"/>
<dbReference type="GO" id="GO:0004190">
    <property type="term" value="F:aspartic-type endopeptidase activity"/>
    <property type="evidence" value="ECO:0007669"/>
    <property type="project" value="InterPro"/>
</dbReference>
<dbReference type="InterPro" id="IPR000045">
    <property type="entry name" value="Prepilin_IV_endopep_pep"/>
</dbReference>
<keyword evidence="1" id="KW-0472">Membrane</keyword>
<organism evidence="3 4">
    <name type="scientific">Brevundimonas diminuta 3F5N</name>
    <dbReference type="NCBI Taxonomy" id="1255603"/>
    <lineage>
        <taxon>Bacteria</taxon>
        <taxon>Pseudomonadati</taxon>
        <taxon>Pseudomonadota</taxon>
        <taxon>Alphaproteobacteria</taxon>
        <taxon>Caulobacterales</taxon>
        <taxon>Caulobacteraceae</taxon>
        <taxon>Brevundimonas</taxon>
    </lineage>
</organism>
<keyword evidence="1" id="KW-1133">Transmembrane helix</keyword>
<dbReference type="RefSeq" id="WP_087140626.1">
    <property type="nucleotide sequence ID" value="NZ_FUIE01000046.1"/>
</dbReference>
<feature type="transmembrane region" description="Helical" evidence="1">
    <location>
        <begin position="59"/>
        <end position="79"/>
    </location>
</feature>
<feature type="transmembrane region" description="Helical" evidence="1">
    <location>
        <begin position="144"/>
        <end position="169"/>
    </location>
</feature>
<reference evidence="3 4" key="1">
    <citation type="submission" date="2017-02" db="EMBL/GenBank/DDBJ databases">
        <authorList>
            <person name="Peterson S.W."/>
        </authorList>
    </citation>
    <scope>NUCLEOTIDE SEQUENCE [LARGE SCALE GENOMIC DNA]</scope>
    <source>
        <strain evidence="3 4">3F5N</strain>
    </source>
</reference>
<dbReference type="Pfam" id="PF01478">
    <property type="entry name" value="Peptidase_A24"/>
    <property type="match status" value="1"/>
</dbReference>
<dbReference type="GO" id="GO:0016020">
    <property type="term" value="C:membrane"/>
    <property type="evidence" value="ECO:0007669"/>
    <property type="project" value="InterPro"/>
</dbReference>
<feature type="transmembrane region" description="Helical" evidence="1">
    <location>
        <begin position="32"/>
        <end position="53"/>
    </location>
</feature>
<keyword evidence="1" id="KW-0812">Transmembrane</keyword>
<evidence type="ECO:0000259" key="2">
    <source>
        <dbReference type="Pfam" id="PF01478"/>
    </source>
</evidence>
<name>A0A1R4G323_BREDI</name>
<dbReference type="OrthoDB" id="5329005at2"/>
<feature type="transmembrane region" description="Helical" evidence="1">
    <location>
        <begin position="6"/>
        <end position="25"/>
    </location>
</feature>
<evidence type="ECO:0000313" key="4">
    <source>
        <dbReference type="Proteomes" id="UP000195766"/>
    </source>
</evidence>
<evidence type="ECO:0000256" key="1">
    <source>
        <dbReference type="SAM" id="Phobius"/>
    </source>
</evidence>
<accession>A0A1R4G323</accession>
<gene>
    <name evidence="3" type="ORF">FM111_08890</name>
</gene>
<dbReference type="Gene3D" id="1.20.120.1220">
    <property type="match status" value="1"/>
</dbReference>
<protein>
    <submittedName>
        <fullName evidence="3">Type IV prepilin peptidase TadV/CpaA</fullName>
    </submittedName>
</protein>
<dbReference type="AlphaFoldDB" id="A0A1R4G323"/>
<feature type="domain" description="Prepilin type IV endopeptidase peptidase" evidence="2">
    <location>
        <begin position="11"/>
        <end position="114"/>
    </location>
</feature>
<sequence length="170" mass="17520">MTELPMILLAVLPVLAIGAALHDLITMKIPNWISVVLLVAFFPAALALGLPLGVVGVSVGLAMAMLVVGMGMFAANWIGGGDAKLLAASMLWMGASGGVLFVFYTALVGGGFCILLMTARSHLPFFAQSGPGWVMRLMQPKGDIPYGVAIAIGALLAYPSSPLMTAYIAG</sequence>